<protein>
    <submittedName>
        <fullName evidence="1">Uncharacterized protein</fullName>
    </submittedName>
</protein>
<proteinExistence type="predicted"/>
<evidence type="ECO:0000313" key="1">
    <source>
        <dbReference type="EMBL" id="KAJ7626824.1"/>
    </source>
</evidence>
<gene>
    <name evidence="1" type="ORF">FB45DRAFT_868109</name>
</gene>
<dbReference type="AlphaFoldDB" id="A0AAD7FIU0"/>
<reference evidence="1" key="1">
    <citation type="submission" date="2023-03" db="EMBL/GenBank/DDBJ databases">
        <title>Massive genome expansion in bonnet fungi (Mycena s.s.) driven by repeated elements and novel gene families across ecological guilds.</title>
        <authorList>
            <consortium name="Lawrence Berkeley National Laboratory"/>
            <person name="Harder C.B."/>
            <person name="Miyauchi S."/>
            <person name="Viragh M."/>
            <person name="Kuo A."/>
            <person name="Thoen E."/>
            <person name="Andreopoulos B."/>
            <person name="Lu D."/>
            <person name="Skrede I."/>
            <person name="Drula E."/>
            <person name="Henrissat B."/>
            <person name="Morin E."/>
            <person name="Kohler A."/>
            <person name="Barry K."/>
            <person name="LaButti K."/>
            <person name="Morin E."/>
            <person name="Salamov A."/>
            <person name="Lipzen A."/>
            <person name="Mereny Z."/>
            <person name="Hegedus B."/>
            <person name="Baldrian P."/>
            <person name="Stursova M."/>
            <person name="Weitz H."/>
            <person name="Taylor A."/>
            <person name="Grigoriev I.V."/>
            <person name="Nagy L.G."/>
            <person name="Martin F."/>
            <person name="Kauserud H."/>
        </authorList>
    </citation>
    <scope>NUCLEOTIDE SEQUENCE</scope>
    <source>
        <strain evidence="1">9284</strain>
    </source>
</reference>
<keyword evidence="2" id="KW-1185">Reference proteome</keyword>
<dbReference type="Proteomes" id="UP001221142">
    <property type="component" value="Unassembled WGS sequence"/>
</dbReference>
<evidence type="ECO:0000313" key="2">
    <source>
        <dbReference type="Proteomes" id="UP001221142"/>
    </source>
</evidence>
<sequence>MTDNLKIIYGNLRFWVTSVFQGIWPNYLRLPVIGVAANILEPLPRLLCSKRLDIRYKASCLIWNLVKHKPAHRACSRETCSEHETVVNSVLDGLPMEFYGMQQAGAEALVTSGRLQTRLSELIVLPISQVRQSTCMILEHLAMYQYALPVILEVTLWEQVLSLLHDADGMTRVSAIYALVQVSRWPQGASVLVQLRALEVLQQLGDRTDSWMRDKITTIERNIADRS</sequence>
<accession>A0AAD7FIU0</accession>
<name>A0AAD7FIU0_9AGAR</name>
<dbReference type="InterPro" id="IPR016024">
    <property type="entry name" value="ARM-type_fold"/>
</dbReference>
<dbReference type="InterPro" id="IPR011989">
    <property type="entry name" value="ARM-like"/>
</dbReference>
<comment type="caution">
    <text evidence="1">The sequence shown here is derived from an EMBL/GenBank/DDBJ whole genome shotgun (WGS) entry which is preliminary data.</text>
</comment>
<dbReference type="Gene3D" id="1.25.10.10">
    <property type="entry name" value="Leucine-rich Repeat Variant"/>
    <property type="match status" value="1"/>
</dbReference>
<organism evidence="1 2">
    <name type="scientific">Roridomyces roridus</name>
    <dbReference type="NCBI Taxonomy" id="1738132"/>
    <lineage>
        <taxon>Eukaryota</taxon>
        <taxon>Fungi</taxon>
        <taxon>Dikarya</taxon>
        <taxon>Basidiomycota</taxon>
        <taxon>Agaricomycotina</taxon>
        <taxon>Agaricomycetes</taxon>
        <taxon>Agaricomycetidae</taxon>
        <taxon>Agaricales</taxon>
        <taxon>Marasmiineae</taxon>
        <taxon>Mycenaceae</taxon>
        <taxon>Roridomyces</taxon>
    </lineage>
</organism>
<dbReference type="SUPFAM" id="SSF48371">
    <property type="entry name" value="ARM repeat"/>
    <property type="match status" value="1"/>
</dbReference>
<dbReference type="EMBL" id="JARKIF010000011">
    <property type="protein sequence ID" value="KAJ7626824.1"/>
    <property type="molecule type" value="Genomic_DNA"/>
</dbReference>